<feature type="non-terminal residue" evidence="1">
    <location>
        <position position="1"/>
    </location>
</feature>
<organism evidence="1 2">
    <name type="scientific">Trachymyrmex cornetzi</name>
    <dbReference type="NCBI Taxonomy" id="471704"/>
    <lineage>
        <taxon>Eukaryota</taxon>
        <taxon>Metazoa</taxon>
        <taxon>Ecdysozoa</taxon>
        <taxon>Arthropoda</taxon>
        <taxon>Hexapoda</taxon>
        <taxon>Insecta</taxon>
        <taxon>Pterygota</taxon>
        <taxon>Neoptera</taxon>
        <taxon>Endopterygota</taxon>
        <taxon>Hymenoptera</taxon>
        <taxon>Apocrita</taxon>
        <taxon>Aculeata</taxon>
        <taxon>Formicoidea</taxon>
        <taxon>Formicidae</taxon>
        <taxon>Myrmicinae</taxon>
        <taxon>Trachymyrmex</taxon>
    </lineage>
</organism>
<keyword evidence="2" id="KW-1185">Reference proteome</keyword>
<gene>
    <name evidence="1" type="ORF">ALC57_09343</name>
</gene>
<proteinExistence type="predicted"/>
<reference evidence="1 2" key="1">
    <citation type="submission" date="2015-09" db="EMBL/GenBank/DDBJ databases">
        <title>Trachymyrmex cornetzi WGS genome.</title>
        <authorList>
            <person name="Nygaard S."/>
            <person name="Hu H."/>
            <person name="Boomsma J."/>
            <person name="Zhang G."/>
        </authorList>
    </citation>
    <scope>NUCLEOTIDE SEQUENCE [LARGE SCALE GENOMIC DNA]</scope>
    <source>
        <strain evidence="1">Tcor2-1</strain>
        <tissue evidence="1">Whole body</tissue>
    </source>
</reference>
<dbReference type="AlphaFoldDB" id="A0A151J5L1"/>
<accession>A0A151J5L1</accession>
<evidence type="ECO:0000313" key="1">
    <source>
        <dbReference type="EMBL" id="KYN18347.1"/>
    </source>
</evidence>
<sequence>LSIVSIPSNIQNFLQLGENFASPFNNRLNLTVDLIKCQSCTASSGYASRLQRKTAEGDREKLLECVMSEGVSGNLPESVGRADLYSLTLADTNVRALKQTTDH</sequence>
<dbReference type="Proteomes" id="UP000078492">
    <property type="component" value="Unassembled WGS sequence"/>
</dbReference>
<evidence type="ECO:0000313" key="2">
    <source>
        <dbReference type="Proteomes" id="UP000078492"/>
    </source>
</evidence>
<protein>
    <submittedName>
        <fullName evidence="1">Uncharacterized protein</fullName>
    </submittedName>
</protein>
<dbReference type="EMBL" id="KQ979983">
    <property type="protein sequence ID" value="KYN18347.1"/>
    <property type="molecule type" value="Genomic_DNA"/>
</dbReference>
<name>A0A151J5L1_9HYME</name>